<dbReference type="Proteomes" id="UP000800039">
    <property type="component" value="Unassembled WGS sequence"/>
</dbReference>
<protein>
    <submittedName>
        <fullName evidence="2">Uncharacterized protein</fullName>
    </submittedName>
</protein>
<dbReference type="AlphaFoldDB" id="A0A9P4GST3"/>
<sequence length="695" mass="73896">MSEILSPRLDHELFEDGIDLELHRAFDMYGMLDTEAAISEYVQPTNQPINDLPATSIETEALSDTEYPSYPQDINWAALTRQDSVDNLPGDPSGTSFANEGVSGVSDPARFFDWGAVNMEQPGDLQDANWPTPPTPQGSEDLPAGSGEGSLVVDQATETLPGTPSVEDLLAENARLKALLGSQNASPTPAQTAKPPKTPPRKASLPKTPRSTPRKRSGPRGTSRSPIGKPDRPLKGAALAISLQKGPIESMWSAGTSPDERLAIQQRMVPPPPQYVPRCQQARKSPSANLASSVETGDPTAAHLDQMIALCNEPVQVSAVDFLTQPPQVAATPSPQPASYQDNSFAFADLENSQGDEELSPENALLLRELIEGAQYDQDIFSQSVQPMQAFDPITPSRAVQRTPDQMPQASHRQTFPQHPQGGLIEYGGYTYSPASNNGINAVAPPQFPTSSPAATPNTPTPAPKTKTQTTKRAPAKRAPAKSTPAATNKVTKATKKTHKRTTSTPSPAANGRQRSLQELYKAQFITLSKEEKARLLLPLLQGIDPVTGLQTGRPGTLGMASSLSAFNQGLTNGYVAAPAMDMGSDMNFGNHIGMGNDMNVGNHIGMGLGDGMNMNNDMGMGMGMGMSGGMNLGNNFAMPMGGGVFDMDNGGGMGTNAYNMAQEAAAELGNGYAMNRQSEALERAAMLQTMGKRR</sequence>
<name>A0A9P4GST3_9PLEO</name>
<proteinExistence type="predicted"/>
<keyword evidence="3" id="KW-1185">Reference proteome</keyword>
<dbReference type="GeneID" id="63853078"/>
<accession>A0A9P4GST3</accession>
<feature type="region of interest" description="Disordered" evidence="1">
    <location>
        <begin position="441"/>
        <end position="516"/>
    </location>
</feature>
<feature type="region of interest" description="Disordered" evidence="1">
    <location>
        <begin position="180"/>
        <end position="234"/>
    </location>
</feature>
<comment type="caution">
    <text evidence="2">The sequence shown here is derived from an EMBL/GenBank/DDBJ whole genome shotgun (WGS) entry which is preliminary data.</text>
</comment>
<feature type="region of interest" description="Disordered" evidence="1">
    <location>
        <begin position="121"/>
        <end position="149"/>
    </location>
</feature>
<dbReference type="OrthoDB" id="3801599at2759"/>
<evidence type="ECO:0000256" key="1">
    <source>
        <dbReference type="SAM" id="MobiDB-lite"/>
    </source>
</evidence>
<feature type="compositionally biased region" description="Low complexity" evidence="1">
    <location>
        <begin position="481"/>
        <end position="492"/>
    </location>
</feature>
<dbReference type="RefSeq" id="XP_040793394.1">
    <property type="nucleotide sequence ID" value="XM_040935827.1"/>
</dbReference>
<reference evidence="2" key="1">
    <citation type="submission" date="2020-01" db="EMBL/GenBank/DDBJ databases">
        <authorList>
            <consortium name="DOE Joint Genome Institute"/>
            <person name="Haridas S."/>
            <person name="Albert R."/>
            <person name="Binder M."/>
            <person name="Bloem J."/>
            <person name="Labutti K."/>
            <person name="Salamov A."/>
            <person name="Andreopoulos B."/>
            <person name="Baker S.E."/>
            <person name="Barry K."/>
            <person name="Bills G."/>
            <person name="Bluhm B.H."/>
            <person name="Cannon C."/>
            <person name="Castanera R."/>
            <person name="Culley D.E."/>
            <person name="Daum C."/>
            <person name="Ezra D."/>
            <person name="Gonzalez J.B."/>
            <person name="Henrissat B."/>
            <person name="Kuo A."/>
            <person name="Liang C."/>
            <person name="Lipzen A."/>
            <person name="Lutzoni F."/>
            <person name="Magnuson J."/>
            <person name="Mondo S."/>
            <person name="Nolan M."/>
            <person name="Ohm R."/>
            <person name="Pangilinan J."/>
            <person name="Park H.-J."/>
            <person name="Ramirez L."/>
            <person name="Alfaro M."/>
            <person name="Sun H."/>
            <person name="Tritt A."/>
            <person name="Yoshinaga Y."/>
            <person name="Zwiers L.-H."/>
            <person name="Turgeon B.G."/>
            <person name="Goodwin S.B."/>
            <person name="Spatafora J.W."/>
            <person name="Crous P.W."/>
            <person name="Grigoriev I.V."/>
        </authorList>
    </citation>
    <scope>NUCLEOTIDE SEQUENCE</scope>
    <source>
        <strain evidence="2">CBS 394.84</strain>
    </source>
</reference>
<organism evidence="2 3">
    <name type="scientific">Cucurbitaria berberidis CBS 394.84</name>
    <dbReference type="NCBI Taxonomy" id="1168544"/>
    <lineage>
        <taxon>Eukaryota</taxon>
        <taxon>Fungi</taxon>
        <taxon>Dikarya</taxon>
        <taxon>Ascomycota</taxon>
        <taxon>Pezizomycotina</taxon>
        <taxon>Dothideomycetes</taxon>
        <taxon>Pleosporomycetidae</taxon>
        <taxon>Pleosporales</taxon>
        <taxon>Pleosporineae</taxon>
        <taxon>Cucurbitariaceae</taxon>
        <taxon>Cucurbitaria</taxon>
    </lineage>
</organism>
<feature type="compositionally biased region" description="Basic residues" evidence="1">
    <location>
        <begin position="493"/>
        <end position="502"/>
    </location>
</feature>
<gene>
    <name evidence="2" type="ORF">K460DRAFT_391240</name>
</gene>
<dbReference type="EMBL" id="ML976614">
    <property type="protein sequence ID" value="KAF1850831.1"/>
    <property type="molecule type" value="Genomic_DNA"/>
</dbReference>
<feature type="compositionally biased region" description="Low complexity" evidence="1">
    <location>
        <begin position="449"/>
        <end position="473"/>
    </location>
</feature>
<evidence type="ECO:0000313" key="3">
    <source>
        <dbReference type="Proteomes" id="UP000800039"/>
    </source>
</evidence>
<evidence type="ECO:0000313" key="2">
    <source>
        <dbReference type="EMBL" id="KAF1850831.1"/>
    </source>
</evidence>